<sequence length="55" mass="6322">MIHRNLNEAILAYYDAEMPTDKIPQMRFVGDVTVGEGEAIPPNTRFVKTWRVENS</sequence>
<organism evidence="1 3">
    <name type="scientific">Rotaria magnacalcarata</name>
    <dbReference type="NCBI Taxonomy" id="392030"/>
    <lineage>
        <taxon>Eukaryota</taxon>
        <taxon>Metazoa</taxon>
        <taxon>Spiralia</taxon>
        <taxon>Gnathifera</taxon>
        <taxon>Rotifera</taxon>
        <taxon>Eurotatoria</taxon>
        <taxon>Bdelloidea</taxon>
        <taxon>Philodinida</taxon>
        <taxon>Philodinidae</taxon>
        <taxon>Rotaria</taxon>
    </lineage>
</organism>
<comment type="caution">
    <text evidence="1">The sequence shown here is derived from an EMBL/GenBank/DDBJ whole genome shotgun (WGS) entry which is preliminary data.</text>
</comment>
<gene>
    <name evidence="1" type="ORF">BYL167_LOCUS39709</name>
    <name evidence="2" type="ORF">GIL414_LOCUS44795</name>
</gene>
<dbReference type="Proteomes" id="UP000681720">
    <property type="component" value="Unassembled WGS sequence"/>
</dbReference>
<evidence type="ECO:0000313" key="2">
    <source>
        <dbReference type="EMBL" id="CAF4742620.1"/>
    </source>
</evidence>
<name>A0A8S2Z086_9BILA</name>
<feature type="non-terminal residue" evidence="1">
    <location>
        <position position="55"/>
    </location>
</feature>
<accession>A0A8S2Z086</accession>
<protein>
    <submittedName>
        <fullName evidence="1">Uncharacterized protein</fullName>
    </submittedName>
</protein>
<proteinExistence type="predicted"/>
<dbReference type="Proteomes" id="UP000681967">
    <property type="component" value="Unassembled WGS sequence"/>
</dbReference>
<evidence type="ECO:0000313" key="1">
    <source>
        <dbReference type="EMBL" id="CAF4590916.1"/>
    </source>
</evidence>
<dbReference type="Gene3D" id="2.60.40.10">
    <property type="entry name" value="Immunoglobulins"/>
    <property type="match status" value="1"/>
</dbReference>
<evidence type="ECO:0000313" key="3">
    <source>
        <dbReference type="Proteomes" id="UP000681967"/>
    </source>
</evidence>
<dbReference type="EMBL" id="CAJOBH010096214">
    <property type="protein sequence ID" value="CAF4590916.1"/>
    <property type="molecule type" value="Genomic_DNA"/>
</dbReference>
<reference evidence="1" key="1">
    <citation type="submission" date="2021-02" db="EMBL/GenBank/DDBJ databases">
        <authorList>
            <person name="Nowell W R."/>
        </authorList>
    </citation>
    <scope>NUCLEOTIDE SEQUENCE</scope>
</reference>
<dbReference type="EMBL" id="CAJOBJ010136058">
    <property type="protein sequence ID" value="CAF4742620.1"/>
    <property type="molecule type" value="Genomic_DNA"/>
</dbReference>
<dbReference type="InterPro" id="IPR013783">
    <property type="entry name" value="Ig-like_fold"/>
</dbReference>
<dbReference type="AlphaFoldDB" id="A0A8S2Z086"/>